<sequence>MAGIHLHQITQPGQHAAGVGFEQPFEMLTACHERVHRMLRLLGKLREHLATRGHDEQAAQAARDVMRYFDQAAPLHHEDEELHVFPLLLQRGDEALRQAVRRLQADHVAMGEIWPQARRCLLAVADAAATSSWAGWTPGDEQLLDRFAGQYDEHIRLEETLVYPAVQGLLDAPALSAIGEEMQHRRTDGRVRGR</sequence>
<dbReference type="RefSeq" id="WP_133157884.1">
    <property type="nucleotide sequence ID" value="NZ_CP037867.1"/>
</dbReference>
<name>A0A4P6X7D2_HYDPS</name>
<gene>
    <name evidence="2" type="ORF">HPF_22365</name>
</gene>
<reference evidence="2 3" key="1">
    <citation type="submission" date="2019-03" db="EMBL/GenBank/DDBJ databases">
        <authorList>
            <person name="Sebastian G."/>
            <person name="Baumann P."/>
            <person name="Ruckert C."/>
            <person name="Kalinowski J."/>
            <person name="Nebel B."/>
            <person name="Takors R."/>
            <person name="Blombach B."/>
        </authorList>
    </citation>
    <scope>NUCLEOTIDE SEQUENCE [LARGE SCALE GENOMIC DNA]</scope>
    <source>
        <strain evidence="2 3">DSM 1084</strain>
    </source>
</reference>
<dbReference type="CDD" id="cd12108">
    <property type="entry name" value="Hr-like"/>
    <property type="match status" value="1"/>
</dbReference>
<proteinExistence type="predicted"/>
<protein>
    <recommendedName>
        <fullName evidence="1">Hemerythrin-like domain-containing protein</fullName>
    </recommendedName>
</protein>
<dbReference type="KEGG" id="hpse:HPF_22365"/>
<feature type="domain" description="Hemerythrin-like" evidence="1">
    <location>
        <begin position="24"/>
        <end position="166"/>
    </location>
</feature>
<dbReference type="EMBL" id="CP037867">
    <property type="protein sequence ID" value="QBM30448.1"/>
    <property type="molecule type" value="Genomic_DNA"/>
</dbReference>
<dbReference type="Pfam" id="PF01814">
    <property type="entry name" value="Hemerythrin"/>
    <property type="match status" value="1"/>
</dbReference>
<organism evidence="2 3">
    <name type="scientific">Hydrogenophaga pseudoflava</name>
    <name type="common">Pseudomonas carboxydoflava</name>
    <dbReference type="NCBI Taxonomy" id="47421"/>
    <lineage>
        <taxon>Bacteria</taxon>
        <taxon>Pseudomonadati</taxon>
        <taxon>Pseudomonadota</taxon>
        <taxon>Betaproteobacteria</taxon>
        <taxon>Burkholderiales</taxon>
        <taxon>Comamonadaceae</taxon>
        <taxon>Hydrogenophaga</taxon>
    </lineage>
</organism>
<dbReference type="Proteomes" id="UP000293912">
    <property type="component" value="Chromosome"/>
</dbReference>
<keyword evidence="3" id="KW-1185">Reference proteome</keyword>
<evidence type="ECO:0000313" key="3">
    <source>
        <dbReference type="Proteomes" id="UP000293912"/>
    </source>
</evidence>
<dbReference type="Gene3D" id="1.20.120.520">
    <property type="entry name" value="nmb1532 protein domain like"/>
    <property type="match status" value="1"/>
</dbReference>
<accession>A0A4P6X7D2</accession>
<dbReference type="AlphaFoldDB" id="A0A4P6X7D2"/>
<evidence type="ECO:0000313" key="2">
    <source>
        <dbReference type="EMBL" id="QBM30448.1"/>
    </source>
</evidence>
<dbReference type="InterPro" id="IPR012312">
    <property type="entry name" value="Hemerythrin-like"/>
</dbReference>
<evidence type="ECO:0000259" key="1">
    <source>
        <dbReference type="Pfam" id="PF01814"/>
    </source>
</evidence>